<dbReference type="InterPro" id="IPR013783">
    <property type="entry name" value="Ig-like_fold"/>
</dbReference>
<name>A0ABM1EIK1_PRICU</name>
<feature type="domain" description="Fibronectin type-III" evidence="12">
    <location>
        <begin position="164"/>
        <end position="264"/>
    </location>
</feature>
<evidence type="ECO:0000259" key="10">
    <source>
        <dbReference type="PROSITE" id="PS50055"/>
    </source>
</evidence>
<proteinExistence type="predicted"/>
<evidence type="ECO:0000256" key="7">
    <source>
        <dbReference type="ARBA" id="ARBA00023136"/>
    </source>
</evidence>
<keyword evidence="2 9" id="KW-0812">Transmembrane</keyword>
<dbReference type="Gene3D" id="3.90.190.10">
    <property type="entry name" value="Protein tyrosine phosphatase superfamily"/>
    <property type="match status" value="1"/>
</dbReference>
<comment type="subcellular location">
    <subcellularLocation>
        <location evidence="1">Membrane</location>
        <topology evidence="1">Single-pass membrane protein</topology>
    </subcellularLocation>
</comment>
<evidence type="ECO:0000256" key="9">
    <source>
        <dbReference type="SAM" id="Phobius"/>
    </source>
</evidence>
<dbReference type="Gene3D" id="2.60.40.10">
    <property type="entry name" value="Immunoglobulins"/>
    <property type="match status" value="4"/>
</dbReference>
<dbReference type="SMART" id="SM00194">
    <property type="entry name" value="PTPc"/>
    <property type="match status" value="1"/>
</dbReference>
<dbReference type="Pfam" id="PF00041">
    <property type="entry name" value="fn3"/>
    <property type="match status" value="1"/>
</dbReference>
<feature type="domain" description="Fibronectin type-III" evidence="12">
    <location>
        <begin position="64"/>
        <end position="163"/>
    </location>
</feature>
<keyword evidence="5" id="KW-0904">Protein phosphatase</keyword>
<keyword evidence="7 9" id="KW-0472">Membrane</keyword>
<dbReference type="PROSITE" id="PS00383">
    <property type="entry name" value="TYR_PHOSPHATASE_1"/>
    <property type="match status" value="1"/>
</dbReference>
<dbReference type="InterPro" id="IPR003595">
    <property type="entry name" value="Tyr_Pase_cat"/>
</dbReference>
<dbReference type="SMART" id="SM00060">
    <property type="entry name" value="FN3"/>
    <property type="match status" value="4"/>
</dbReference>
<dbReference type="Pfam" id="PF00102">
    <property type="entry name" value="Y_phosphatase"/>
    <property type="match status" value="1"/>
</dbReference>
<dbReference type="PROSITE" id="PS50055">
    <property type="entry name" value="TYR_PHOSPHATASE_PTP"/>
    <property type="match status" value="1"/>
</dbReference>
<feature type="transmembrane region" description="Helical" evidence="9">
    <location>
        <begin position="645"/>
        <end position="666"/>
    </location>
</feature>
<keyword evidence="6 9" id="KW-1133">Transmembrane helix</keyword>
<evidence type="ECO:0000256" key="3">
    <source>
        <dbReference type="ARBA" id="ARBA00022729"/>
    </source>
</evidence>
<evidence type="ECO:0000256" key="8">
    <source>
        <dbReference type="ARBA" id="ARBA00023180"/>
    </source>
</evidence>
<evidence type="ECO:0000259" key="11">
    <source>
        <dbReference type="PROSITE" id="PS50056"/>
    </source>
</evidence>
<keyword evidence="3" id="KW-0732">Signal</keyword>
<keyword evidence="8" id="KW-0325">Glycoprotein</keyword>
<evidence type="ECO:0000259" key="12">
    <source>
        <dbReference type="PROSITE" id="PS50853"/>
    </source>
</evidence>
<dbReference type="SMART" id="SM00404">
    <property type="entry name" value="PTPc_motif"/>
    <property type="match status" value="1"/>
</dbReference>
<dbReference type="InterPro" id="IPR000242">
    <property type="entry name" value="PTP_cat"/>
</dbReference>
<dbReference type="PANTHER" id="PTHR46957">
    <property type="entry name" value="CYTOKINE RECEPTOR"/>
    <property type="match status" value="1"/>
</dbReference>
<gene>
    <name evidence="14" type="primary">LOC106812623</name>
</gene>
<protein>
    <submittedName>
        <fullName evidence="14">Tyrosine-protein phosphatase 10D-like isoform X1</fullName>
    </submittedName>
</protein>
<evidence type="ECO:0000256" key="6">
    <source>
        <dbReference type="ARBA" id="ARBA00022989"/>
    </source>
</evidence>
<dbReference type="InterPro" id="IPR050713">
    <property type="entry name" value="RTP_Phos/Ushers"/>
</dbReference>
<organism evidence="13 14">
    <name type="scientific">Priapulus caudatus</name>
    <name type="common">Priapulid worm</name>
    <dbReference type="NCBI Taxonomy" id="37621"/>
    <lineage>
        <taxon>Eukaryota</taxon>
        <taxon>Metazoa</taxon>
        <taxon>Ecdysozoa</taxon>
        <taxon>Scalidophora</taxon>
        <taxon>Priapulida</taxon>
        <taxon>Priapulimorpha</taxon>
        <taxon>Priapulimorphida</taxon>
        <taxon>Priapulidae</taxon>
        <taxon>Priapulus</taxon>
    </lineage>
</organism>
<evidence type="ECO:0000256" key="4">
    <source>
        <dbReference type="ARBA" id="ARBA00022801"/>
    </source>
</evidence>
<evidence type="ECO:0000313" key="13">
    <source>
        <dbReference type="Proteomes" id="UP000695022"/>
    </source>
</evidence>
<dbReference type="RefSeq" id="XP_014672022.1">
    <property type="nucleotide sequence ID" value="XM_014816536.1"/>
</dbReference>
<evidence type="ECO:0000313" key="14">
    <source>
        <dbReference type="RefSeq" id="XP_014672022.1"/>
    </source>
</evidence>
<dbReference type="InterPro" id="IPR003961">
    <property type="entry name" value="FN3_dom"/>
</dbReference>
<dbReference type="InterPro" id="IPR036116">
    <property type="entry name" value="FN3_sf"/>
</dbReference>
<dbReference type="SUPFAM" id="SSF49265">
    <property type="entry name" value="Fibronectin type III"/>
    <property type="match status" value="4"/>
</dbReference>
<dbReference type="PROSITE" id="PS50853">
    <property type="entry name" value="FN3"/>
    <property type="match status" value="3"/>
</dbReference>
<accession>A0ABM1EIK1</accession>
<dbReference type="PROSITE" id="PS50056">
    <property type="entry name" value="TYR_PHOSPHATASE_2"/>
    <property type="match status" value="1"/>
</dbReference>
<sequence length="1011" mass="112836">MVAEGQLECIEQPHEEGADTHSLSVDELGAYTNYTFSINATNGGAPGFDTSNSTECVVETPQDVPSQPQYLNAESENSTAVLLSWMAPMQKNGILLYYNIMCSYNNGSEQLINVDLNATEDCDLEYLFSDLEPCVTYSFTVAATTCAGIGKASDTVVSTTYSAIPSTADVSSVSATGSHTVIVQWKKPSEPENCAILNYTLRYTAEREGLPVDNDTIVSYSSNSTSETLEGIPADRMVTISVAASTAAGQGEFGESQSTYTEADIPEAPYNLHMSVNNDTWDTLDLNWHEPNNSNWLGETQSYTVRWYNCIDYRETLCIDEIEGTSNWTCVHGISETSYTLGNLTGDSYVCVGVQAFTSNAIGSCFTATESQKMPPGVSDPPTITLLEATSYNEVKMVWEEPISTHGVLKEYLVEYTVNDVVAPNKILPKDDCSTMLDVNGDKNISARVRAITSLEGKWSSRKYTITPVGPPPVPDSNQILSSPEDTDYSSTSTITISFSQSAFKNDNGDIVSYAVLVTESGCHDDKDFYIGNAVCEEDGCEIEKREPGTWGNAVNDECLAPYQATTPGWNPWGSSKGSIKINKAISDEQKFVIGKEECDNENTADFCNGPLRSNTDYKIVVRAFTMCGYSTSAPLMTWTTLVTWWIYILVVVLLTFIVLGILFYYCRNHKIQSDGDNIIPPKPLTDFRVRERPVPLSIFPAYVQNMKKDSNLMFSQEYEDLKSIIAKQPSKDAADLIGNKSKNRFINILPYDHSRVKLAVIDGDMESDYINADYIPGPHFKKEYIATQGPTTRTLNDFWRMIWEEDVEVVVMLTQVMEHGRQKCEQYWPDDDIDTVWYGDIKVHLVSESTLSDHVIRVLEVEKGSEIHIVKQFHFIHWKDFGILDNSRILLNFVRTVRMHIPHAYTAPIVVHCSAGVGRSGTFISVDQLLHKIQQQQTIDVFGLVLNMREYRAHMVQTEDQYVFVHDCLSDALQESTHAYHNDAYQKDDAPIYENINPVQYPDKMASSVL</sequence>
<dbReference type="InterPro" id="IPR029021">
    <property type="entry name" value="Prot-tyrosine_phosphatase-like"/>
</dbReference>
<dbReference type="InterPro" id="IPR000387">
    <property type="entry name" value="Tyr_Pase_dom"/>
</dbReference>
<dbReference type="InterPro" id="IPR016130">
    <property type="entry name" value="Tyr_Pase_AS"/>
</dbReference>
<keyword evidence="4" id="KW-0378">Hydrolase</keyword>
<evidence type="ECO:0000256" key="5">
    <source>
        <dbReference type="ARBA" id="ARBA00022912"/>
    </source>
</evidence>
<dbReference type="Proteomes" id="UP000695022">
    <property type="component" value="Unplaced"/>
</dbReference>
<dbReference type="PRINTS" id="PR00700">
    <property type="entry name" value="PRTYPHPHTASE"/>
</dbReference>
<reference evidence="14" key="1">
    <citation type="submission" date="2025-08" db="UniProtKB">
        <authorList>
            <consortium name="RefSeq"/>
        </authorList>
    </citation>
    <scope>IDENTIFICATION</scope>
</reference>
<dbReference type="SUPFAM" id="SSF52799">
    <property type="entry name" value="(Phosphotyrosine protein) phosphatases II"/>
    <property type="match status" value="1"/>
</dbReference>
<evidence type="ECO:0000256" key="1">
    <source>
        <dbReference type="ARBA" id="ARBA00004167"/>
    </source>
</evidence>
<feature type="domain" description="Tyrosine-protein phosphatase" evidence="10">
    <location>
        <begin position="715"/>
        <end position="973"/>
    </location>
</feature>
<feature type="domain" description="Fibronectin type-III" evidence="12">
    <location>
        <begin position="268"/>
        <end position="377"/>
    </location>
</feature>
<dbReference type="GeneID" id="106812623"/>
<dbReference type="CDD" id="cd00063">
    <property type="entry name" value="FN3"/>
    <property type="match status" value="3"/>
</dbReference>
<feature type="domain" description="Tyrosine specific protein phosphatases" evidence="11">
    <location>
        <begin position="892"/>
        <end position="964"/>
    </location>
</feature>
<dbReference type="PANTHER" id="PTHR46957:SF3">
    <property type="entry name" value="CYTOKINE RECEPTOR"/>
    <property type="match status" value="1"/>
</dbReference>
<keyword evidence="13" id="KW-1185">Reference proteome</keyword>
<evidence type="ECO:0000256" key="2">
    <source>
        <dbReference type="ARBA" id="ARBA00022692"/>
    </source>
</evidence>